<dbReference type="PANTHER" id="PTHR32083">
    <property type="entry name" value="CILIA AND FLAGELLA-ASSOCIATED PROTEIN 58-RELATED"/>
    <property type="match status" value="1"/>
</dbReference>
<evidence type="ECO:0000256" key="3">
    <source>
        <dbReference type="SAM" id="MobiDB-lite"/>
    </source>
</evidence>
<dbReference type="RefSeq" id="XP_014161380.1">
    <property type="nucleotide sequence ID" value="XM_014305905.1"/>
</dbReference>
<name>A0A0L0GGM1_9EUKA</name>
<protein>
    <submittedName>
        <fullName evidence="4">Uncharacterized protein</fullName>
    </submittedName>
</protein>
<organism evidence="4 5">
    <name type="scientific">Sphaeroforma arctica JP610</name>
    <dbReference type="NCBI Taxonomy" id="667725"/>
    <lineage>
        <taxon>Eukaryota</taxon>
        <taxon>Ichthyosporea</taxon>
        <taxon>Ichthyophonida</taxon>
        <taxon>Sphaeroforma</taxon>
    </lineage>
</organism>
<dbReference type="Gene3D" id="1.10.287.1490">
    <property type="match status" value="1"/>
</dbReference>
<proteinExistence type="predicted"/>
<accession>A0A0L0GGM1</accession>
<keyword evidence="1 2" id="KW-0175">Coiled coil</keyword>
<feature type="coiled-coil region" evidence="2">
    <location>
        <begin position="393"/>
        <end position="642"/>
    </location>
</feature>
<keyword evidence="5" id="KW-1185">Reference proteome</keyword>
<evidence type="ECO:0000313" key="5">
    <source>
        <dbReference type="Proteomes" id="UP000054560"/>
    </source>
</evidence>
<feature type="region of interest" description="Disordered" evidence="3">
    <location>
        <begin position="101"/>
        <end position="141"/>
    </location>
</feature>
<feature type="compositionally biased region" description="Low complexity" evidence="3">
    <location>
        <begin position="125"/>
        <end position="141"/>
    </location>
</feature>
<evidence type="ECO:0000256" key="1">
    <source>
        <dbReference type="ARBA" id="ARBA00023054"/>
    </source>
</evidence>
<dbReference type="Proteomes" id="UP000054560">
    <property type="component" value="Unassembled WGS sequence"/>
</dbReference>
<reference evidence="4 5" key="1">
    <citation type="submission" date="2011-02" db="EMBL/GenBank/DDBJ databases">
        <title>The Genome Sequence of Sphaeroforma arctica JP610.</title>
        <authorList>
            <consortium name="The Broad Institute Genome Sequencing Platform"/>
            <person name="Russ C."/>
            <person name="Cuomo C."/>
            <person name="Young S.K."/>
            <person name="Zeng Q."/>
            <person name="Gargeya S."/>
            <person name="Alvarado L."/>
            <person name="Berlin A."/>
            <person name="Chapman S.B."/>
            <person name="Chen Z."/>
            <person name="Freedman E."/>
            <person name="Gellesch M."/>
            <person name="Goldberg J."/>
            <person name="Griggs A."/>
            <person name="Gujja S."/>
            <person name="Heilman E."/>
            <person name="Heiman D."/>
            <person name="Howarth C."/>
            <person name="Mehta T."/>
            <person name="Neiman D."/>
            <person name="Pearson M."/>
            <person name="Roberts A."/>
            <person name="Saif S."/>
            <person name="Shea T."/>
            <person name="Shenoy N."/>
            <person name="Sisk P."/>
            <person name="Stolte C."/>
            <person name="Sykes S."/>
            <person name="White J."/>
            <person name="Yandava C."/>
            <person name="Burger G."/>
            <person name="Gray M.W."/>
            <person name="Holland P.W.H."/>
            <person name="King N."/>
            <person name="Lang F.B.F."/>
            <person name="Roger A.J."/>
            <person name="Ruiz-Trillo I."/>
            <person name="Haas B."/>
            <person name="Nusbaum C."/>
            <person name="Birren B."/>
        </authorList>
    </citation>
    <scope>NUCLEOTIDE SEQUENCE [LARGE SCALE GENOMIC DNA]</scope>
    <source>
        <strain evidence="4 5">JP610</strain>
    </source>
</reference>
<sequence length="663" mass="73935">MGTKVGHTTTANMDAEQMTMLDVSLNEDIETQEGQDTLVNDENVGPKENAISDLNTAQLKKPKLSGIQRHTIDIVEASAATICSSMPLVETQHMQIDTTRSIAAGSGPNGARATASDNNQDVAEPNPVVTTKPNPVVTTKPNPVLRQTQLRESTVVVKSRTSVVSRSEDMPWSGLPPPKIKPLATPQQQLTPGKQARSGIRPPNTIVQQTPTKVIVTSTSGPGTAVLAGYESNLASLILKCEKAVERTVVPPKKNEKNPLRWKVRVLLTVVYDVRVKMEGGCGQTSGMGVLESNVKFGIFIKELKGYLRQLTQHAEEFRDHCVTVEQRLILDRQGEKARLKPVRVRAEKAEKALHATQQLLDEAKQYTEDLRNRLDNHDSSTKEEVEKMREASTGYREAVASLQTELDQLRRTHSHTLHTHKQAQQQSQLQIDAYRDKIEELRDTIDKKAEEVRSLQADLSNMANTAGTEEREIKFRDTRIADMEASIRKTTAESEALKERLQEKEVEMSKTLETFSMAQTSYLSQVNAFTANQSKDEKLIDDLKQQLSEAKQQLHDTTNEARSNSDDLNAQIKQLAEGQQAKDVELAEAKLQNKKLEASVEELVIKSKLTELKIDESNTELEDLRSQNSRLKNELERLAHQLQVKYAAACLALILYTFCGIV</sequence>
<dbReference type="EMBL" id="KQ241608">
    <property type="protein sequence ID" value="KNC87478.1"/>
    <property type="molecule type" value="Genomic_DNA"/>
</dbReference>
<gene>
    <name evidence="4" type="ORF">SARC_00413</name>
</gene>
<dbReference type="AlphaFoldDB" id="A0A0L0GGM1"/>
<evidence type="ECO:0000256" key="2">
    <source>
        <dbReference type="SAM" id="Coils"/>
    </source>
</evidence>
<feature type="region of interest" description="Disordered" evidence="3">
    <location>
        <begin position="167"/>
        <end position="205"/>
    </location>
</feature>
<evidence type="ECO:0000313" key="4">
    <source>
        <dbReference type="EMBL" id="KNC87478.1"/>
    </source>
</evidence>
<dbReference type="GeneID" id="25900917"/>